<dbReference type="RefSeq" id="XP_013944835.1">
    <property type="nucleotide sequence ID" value="XM_014089360.1"/>
</dbReference>
<dbReference type="GeneID" id="25776242"/>
<dbReference type="AlphaFoldDB" id="G9NRK8"/>
<accession>G9NRK8</accession>
<organism evidence="1 2">
    <name type="scientific">Hypocrea atroviridis (strain ATCC 20476 / IMI 206040)</name>
    <name type="common">Trichoderma atroviride</name>
    <dbReference type="NCBI Taxonomy" id="452589"/>
    <lineage>
        <taxon>Eukaryota</taxon>
        <taxon>Fungi</taxon>
        <taxon>Dikarya</taxon>
        <taxon>Ascomycota</taxon>
        <taxon>Pezizomycotina</taxon>
        <taxon>Sordariomycetes</taxon>
        <taxon>Hypocreomycetidae</taxon>
        <taxon>Hypocreales</taxon>
        <taxon>Hypocreaceae</taxon>
        <taxon>Trichoderma</taxon>
    </lineage>
</organism>
<reference evidence="1 2" key="1">
    <citation type="journal article" date="2011" name="Genome Biol.">
        <title>Comparative genome sequence analysis underscores mycoparasitism as the ancestral life style of Trichoderma.</title>
        <authorList>
            <person name="Kubicek C.P."/>
            <person name="Herrera-Estrella A."/>
            <person name="Seidl-Seiboth V."/>
            <person name="Martinez D.A."/>
            <person name="Druzhinina I.S."/>
            <person name="Thon M."/>
            <person name="Zeilinger S."/>
            <person name="Casas-Flores S."/>
            <person name="Horwitz B.A."/>
            <person name="Mukherjee P.K."/>
            <person name="Mukherjee M."/>
            <person name="Kredics L."/>
            <person name="Alcaraz L.D."/>
            <person name="Aerts A."/>
            <person name="Antal Z."/>
            <person name="Atanasova L."/>
            <person name="Cervantes-Badillo M.G."/>
            <person name="Challacombe J."/>
            <person name="Chertkov O."/>
            <person name="McCluskey K."/>
            <person name="Coulpier F."/>
            <person name="Deshpande N."/>
            <person name="von Doehren H."/>
            <person name="Ebbole D.J."/>
            <person name="Esquivel-Naranjo E.U."/>
            <person name="Fekete E."/>
            <person name="Flipphi M."/>
            <person name="Glaser F."/>
            <person name="Gomez-Rodriguez E.Y."/>
            <person name="Gruber S."/>
            <person name="Han C."/>
            <person name="Henrissat B."/>
            <person name="Hermosa R."/>
            <person name="Hernandez-Onate M."/>
            <person name="Karaffa L."/>
            <person name="Kosti I."/>
            <person name="Le Crom S."/>
            <person name="Lindquist E."/>
            <person name="Lucas S."/>
            <person name="Luebeck M."/>
            <person name="Luebeck P.S."/>
            <person name="Margeot A."/>
            <person name="Metz B."/>
            <person name="Misra M."/>
            <person name="Nevalainen H."/>
            <person name="Omann M."/>
            <person name="Packer N."/>
            <person name="Perrone G."/>
            <person name="Uresti-Rivera E.E."/>
            <person name="Salamov A."/>
            <person name="Schmoll M."/>
            <person name="Seiboth B."/>
            <person name="Shapiro H."/>
            <person name="Sukno S."/>
            <person name="Tamayo-Ramos J.A."/>
            <person name="Tisch D."/>
            <person name="Wiest A."/>
            <person name="Wilkinson H.H."/>
            <person name="Zhang M."/>
            <person name="Coutinho P.M."/>
            <person name="Kenerley C.M."/>
            <person name="Monte E."/>
            <person name="Baker S.E."/>
            <person name="Grigoriev I.V."/>
        </authorList>
    </citation>
    <scope>NUCLEOTIDE SEQUENCE [LARGE SCALE GENOMIC DNA]</scope>
    <source>
        <strain evidence="2">ATCC 20476 / IMI 206040</strain>
    </source>
</reference>
<dbReference type="OrthoDB" id="5329332at2759"/>
<evidence type="ECO:0000313" key="1">
    <source>
        <dbReference type="EMBL" id="EHK46641.1"/>
    </source>
</evidence>
<gene>
    <name evidence="1" type="ORF">TRIATDRAFT_153954</name>
</gene>
<keyword evidence="2" id="KW-1185">Reference proteome</keyword>
<protein>
    <submittedName>
        <fullName evidence="1">Uncharacterized protein</fullName>
    </submittedName>
</protein>
<dbReference type="KEGG" id="tatv:25776242"/>
<evidence type="ECO:0000313" key="2">
    <source>
        <dbReference type="Proteomes" id="UP000005426"/>
    </source>
</evidence>
<dbReference type="Proteomes" id="UP000005426">
    <property type="component" value="Unassembled WGS sequence"/>
</dbReference>
<dbReference type="eggNOG" id="ENOG502SA1Y">
    <property type="taxonomic scope" value="Eukaryota"/>
</dbReference>
<sequence>MVYQTPTEILEVLTCYLLADISQEQLQAFKAAFELGNFARFSPKLRIKIVRPPEDYIGKSHEYIRRKEDEAGREEAFLIVDDRAVENDAVWYIQWFADDGPMDVCAESSDVLWKMLIRTDKLAMVYVNYDVGNISLQEQLPNCGVEFPVKEGYEQPKVFDYDMDMHKEQYGQPTWVNAEPHEFEYNKGGEKFGDYVAPPRTLARLKDEVAEASGVLNDWVKPYPAGPLRMSNGKMKEFPEGTMVLQLMINPDFPWPPFKWPRGSL</sequence>
<dbReference type="HOGENOM" id="CLU_092860_0_0_1"/>
<dbReference type="OMA" id="SHQYIRA"/>
<dbReference type="EMBL" id="ABDG02000022">
    <property type="protein sequence ID" value="EHK46641.1"/>
    <property type="molecule type" value="Genomic_DNA"/>
</dbReference>
<proteinExistence type="predicted"/>
<comment type="caution">
    <text evidence="1">The sequence shown here is derived from an EMBL/GenBank/DDBJ whole genome shotgun (WGS) entry which is preliminary data.</text>
</comment>
<name>G9NRK8_HYPAI</name>